<name>A0A699GN57_TANCI</name>
<reference evidence="1" key="1">
    <citation type="journal article" date="2019" name="Sci. Rep.">
        <title>Draft genome of Tanacetum cinerariifolium, the natural source of mosquito coil.</title>
        <authorList>
            <person name="Yamashiro T."/>
            <person name="Shiraishi A."/>
            <person name="Satake H."/>
            <person name="Nakayama K."/>
        </authorList>
    </citation>
    <scope>NUCLEOTIDE SEQUENCE</scope>
</reference>
<proteinExistence type="predicted"/>
<organism evidence="1">
    <name type="scientific">Tanacetum cinerariifolium</name>
    <name type="common">Dalmatian daisy</name>
    <name type="synonym">Chrysanthemum cinerariifolium</name>
    <dbReference type="NCBI Taxonomy" id="118510"/>
    <lineage>
        <taxon>Eukaryota</taxon>
        <taxon>Viridiplantae</taxon>
        <taxon>Streptophyta</taxon>
        <taxon>Embryophyta</taxon>
        <taxon>Tracheophyta</taxon>
        <taxon>Spermatophyta</taxon>
        <taxon>Magnoliopsida</taxon>
        <taxon>eudicotyledons</taxon>
        <taxon>Gunneridae</taxon>
        <taxon>Pentapetalae</taxon>
        <taxon>asterids</taxon>
        <taxon>campanulids</taxon>
        <taxon>Asterales</taxon>
        <taxon>Asteraceae</taxon>
        <taxon>Asteroideae</taxon>
        <taxon>Anthemideae</taxon>
        <taxon>Anthemidinae</taxon>
        <taxon>Tanacetum</taxon>
    </lineage>
</organism>
<dbReference type="EMBL" id="BKCJ010025694">
    <property type="protein sequence ID" value="GEV51204.1"/>
    <property type="molecule type" value="Genomic_DNA"/>
</dbReference>
<dbReference type="AlphaFoldDB" id="A0A699GN57"/>
<gene>
    <name evidence="1" type="ORF">Tci_123181</name>
</gene>
<evidence type="ECO:0000313" key="1">
    <source>
        <dbReference type="EMBL" id="GEV51204.1"/>
    </source>
</evidence>
<sequence>MCMFKVSTILKDDSTELVSRGANRLVYVSLLNTATSLFVSTFVELIGRDKVSLCGEILRKGASLLMEVEEEDALAVSGRSRVVAEMGVDTALGDLKYLSNID</sequence>
<comment type="caution">
    <text evidence="1">The sequence shown here is derived from an EMBL/GenBank/DDBJ whole genome shotgun (WGS) entry which is preliminary data.</text>
</comment>
<accession>A0A699GN57</accession>
<protein>
    <submittedName>
        <fullName evidence="1">Uncharacterized protein</fullName>
    </submittedName>
</protein>